<gene>
    <name evidence="11" type="primary">Vigan.05G014600</name>
    <name evidence="11" type="ORF">VIGAN_05014600</name>
</gene>
<keyword evidence="10" id="KW-0812">Transmembrane</keyword>
<evidence type="ECO:0000256" key="3">
    <source>
        <dbReference type="ARBA" id="ARBA00022617"/>
    </source>
</evidence>
<dbReference type="InterPro" id="IPR017972">
    <property type="entry name" value="Cyt_P450_CS"/>
</dbReference>
<evidence type="ECO:0008006" key="13">
    <source>
        <dbReference type="Google" id="ProtNLM"/>
    </source>
</evidence>
<keyword evidence="10" id="KW-1133">Transmembrane helix</keyword>
<dbReference type="InterPro" id="IPR036396">
    <property type="entry name" value="Cyt_P450_sf"/>
</dbReference>
<evidence type="ECO:0000256" key="9">
    <source>
        <dbReference type="RuleBase" id="RU000461"/>
    </source>
</evidence>
<keyword evidence="4 8" id="KW-0479">Metal-binding</keyword>
<dbReference type="Pfam" id="PF00067">
    <property type="entry name" value="p450"/>
    <property type="match status" value="1"/>
</dbReference>
<dbReference type="Proteomes" id="UP000291084">
    <property type="component" value="Chromosome 5"/>
</dbReference>
<dbReference type="InterPro" id="IPR001128">
    <property type="entry name" value="Cyt_P450"/>
</dbReference>
<evidence type="ECO:0000313" key="11">
    <source>
        <dbReference type="EMBL" id="BAT86829.1"/>
    </source>
</evidence>
<dbReference type="GO" id="GO:0016705">
    <property type="term" value="F:oxidoreductase activity, acting on paired donors, with incorporation or reduction of molecular oxygen"/>
    <property type="evidence" value="ECO:0007669"/>
    <property type="project" value="InterPro"/>
</dbReference>
<dbReference type="OrthoDB" id="2789670at2759"/>
<accession>A0A0S3S1X1</accession>
<dbReference type="PRINTS" id="PR00463">
    <property type="entry name" value="EP450I"/>
</dbReference>
<proteinExistence type="inferred from homology"/>
<feature type="transmembrane region" description="Helical" evidence="10">
    <location>
        <begin position="12"/>
        <end position="30"/>
    </location>
</feature>
<dbReference type="SUPFAM" id="SSF48264">
    <property type="entry name" value="Cytochrome P450"/>
    <property type="match status" value="1"/>
</dbReference>
<reference evidence="11 12" key="1">
    <citation type="journal article" date="2015" name="Sci. Rep.">
        <title>The power of single molecule real-time sequencing technology in the de novo assembly of a eukaryotic genome.</title>
        <authorList>
            <person name="Sakai H."/>
            <person name="Naito K."/>
            <person name="Ogiso-Tanaka E."/>
            <person name="Takahashi Y."/>
            <person name="Iseki K."/>
            <person name="Muto C."/>
            <person name="Satou K."/>
            <person name="Teruya K."/>
            <person name="Shiroma A."/>
            <person name="Shimoji M."/>
            <person name="Hirano T."/>
            <person name="Itoh T."/>
            <person name="Kaga A."/>
            <person name="Tomooka N."/>
        </authorList>
    </citation>
    <scope>NUCLEOTIDE SEQUENCE [LARGE SCALE GENOMIC DNA]</scope>
    <source>
        <strain evidence="12">cv. Shumari</strain>
    </source>
</reference>
<evidence type="ECO:0000256" key="8">
    <source>
        <dbReference type="PIRSR" id="PIRSR602401-1"/>
    </source>
</evidence>
<dbReference type="AlphaFoldDB" id="A0A0S3S1X1"/>
<evidence type="ECO:0000256" key="1">
    <source>
        <dbReference type="ARBA" id="ARBA00001971"/>
    </source>
</evidence>
<keyword evidence="12" id="KW-1185">Reference proteome</keyword>
<dbReference type="PRINTS" id="PR00385">
    <property type="entry name" value="P450"/>
</dbReference>
<evidence type="ECO:0000256" key="7">
    <source>
        <dbReference type="ARBA" id="ARBA00023033"/>
    </source>
</evidence>
<evidence type="ECO:0000256" key="5">
    <source>
        <dbReference type="ARBA" id="ARBA00023002"/>
    </source>
</evidence>
<keyword evidence="6 8" id="KW-0408">Iron</keyword>
<dbReference type="PROSITE" id="PS00086">
    <property type="entry name" value="CYTOCHROME_P450"/>
    <property type="match status" value="1"/>
</dbReference>
<protein>
    <recommendedName>
        <fullName evidence="13">Cytochrome P450</fullName>
    </recommendedName>
</protein>
<dbReference type="GO" id="GO:0005506">
    <property type="term" value="F:iron ion binding"/>
    <property type="evidence" value="ECO:0007669"/>
    <property type="project" value="InterPro"/>
</dbReference>
<keyword evidence="3 8" id="KW-0349">Heme</keyword>
<evidence type="ECO:0000256" key="6">
    <source>
        <dbReference type="ARBA" id="ARBA00023004"/>
    </source>
</evidence>
<dbReference type="FunFam" id="1.10.630.10:FF:000008">
    <property type="entry name" value="Cytochrome P450 71D8"/>
    <property type="match status" value="1"/>
</dbReference>
<keyword evidence="5 9" id="KW-0560">Oxidoreductase</keyword>
<sequence>MVMDVHHYHPFSVYFIASILFVFFILYKLVQSWSSSNSSSNLPPGPTTLPLIGNLHQLVGSLPHHSLKLLADKYGPLMHLKLGEVSNIIVTSPDIAQEVLKTHDVNFSDRPNLASARTVSYNNTNIVFSPYGEYWRQVRKICTVELLTTKRVQSFQSIREEEMVELVKKIAASEGCAVNLTQNIFPMTYGIAARAAFGKKSRYQQVFISKIEEQLKLMGGFSLADLYPSSRVLEIAERVKFEKIHKEIDRVLQDIIDEHRNRSECEVVEDLVDVLLKYQQENDSESVLTDDNIKAVIQDIFVGGGETSSSVVEWGMSELIRNPRVMEKAQAEVRRVYGKKGYVDETELQKLIYLKSIIKETLRLHPPAPLLAPRESRERCEINGYEISSKTRVIINAWAIGRNAEYWTEAESFKPERFLNNCIDFKGADFAFMPFGGGRRICPGITFAIPNIELPLAQLLYHFDWKLPNNMKNEELDMTESGGITLRRKNDLCLIPITHQTQM</sequence>
<keyword evidence="10" id="KW-0472">Membrane</keyword>
<evidence type="ECO:0000313" key="12">
    <source>
        <dbReference type="Proteomes" id="UP000291084"/>
    </source>
</evidence>
<comment type="similarity">
    <text evidence="2 9">Belongs to the cytochrome P450 family.</text>
</comment>
<evidence type="ECO:0000256" key="4">
    <source>
        <dbReference type="ARBA" id="ARBA00022723"/>
    </source>
</evidence>
<dbReference type="EMBL" id="AP015038">
    <property type="protein sequence ID" value="BAT86829.1"/>
    <property type="molecule type" value="Genomic_DNA"/>
</dbReference>
<dbReference type="CDD" id="cd11072">
    <property type="entry name" value="CYP71-like"/>
    <property type="match status" value="1"/>
</dbReference>
<dbReference type="PANTHER" id="PTHR47955">
    <property type="entry name" value="CYTOCHROME P450 FAMILY 71 PROTEIN"/>
    <property type="match status" value="1"/>
</dbReference>
<dbReference type="GO" id="GO:0004497">
    <property type="term" value="F:monooxygenase activity"/>
    <property type="evidence" value="ECO:0007669"/>
    <property type="project" value="UniProtKB-KW"/>
</dbReference>
<comment type="cofactor">
    <cofactor evidence="1 8">
        <name>heme</name>
        <dbReference type="ChEBI" id="CHEBI:30413"/>
    </cofactor>
</comment>
<dbReference type="PANTHER" id="PTHR47955:SF8">
    <property type="entry name" value="CYTOCHROME P450 71D11-LIKE"/>
    <property type="match status" value="1"/>
</dbReference>
<name>A0A0S3S1X1_PHAAN</name>
<evidence type="ECO:0000256" key="10">
    <source>
        <dbReference type="SAM" id="Phobius"/>
    </source>
</evidence>
<organism evidence="11 12">
    <name type="scientific">Vigna angularis var. angularis</name>
    <dbReference type="NCBI Taxonomy" id="157739"/>
    <lineage>
        <taxon>Eukaryota</taxon>
        <taxon>Viridiplantae</taxon>
        <taxon>Streptophyta</taxon>
        <taxon>Embryophyta</taxon>
        <taxon>Tracheophyta</taxon>
        <taxon>Spermatophyta</taxon>
        <taxon>Magnoliopsida</taxon>
        <taxon>eudicotyledons</taxon>
        <taxon>Gunneridae</taxon>
        <taxon>Pentapetalae</taxon>
        <taxon>rosids</taxon>
        <taxon>fabids</taxon>
        <taxon>Fabales</taxon>
        <taxon>Fabaceae</taxon>
        <taxon>Papilionoideae</taxon>
        <taxon>50 kb inversion clade</taxon>
        <taxon>NPAAA clade</taxon>
        <taxon>indigoferoid/millettioid clade</taxon>
        <taxon>Phaseoleae</taxon>
        <taxon>Vigna</taxon>
    </lineage>
</organism>
<dbReference type="GO" id="GO:0020037">
    <property type="term" value="F:heme binding"/>
    <property type="evidence" value="ECO:0007669"/>
    <property type="project" value="InterPro"/>
</dbReference>
<dbReference type="Gene3D" id="1.10.630.10">
    <property type="entry name" value="Cytochrome P450"/>
    <property type="match status" value="1"/>
</dbReference>
<dbReference type="InterPro" id="IPR002401">
    <property type="entry name" value="Cyt_P450_E_grp-I"/>
</dbReference>
<evidence type="ECO:0000256" key="2">
    <source>
        <dbReference type="ARBA" id="ARBA00010617"/>
    </source>
</evidence>
<feature type="binding site" description="axial binding residue" evidence="8">
    <location>
        <position position="442"/>
    </location>
    <ligand>
        <name>heme</name>
        <dbReference type="ChEBI" id="CHEBI:30413"/>
    </ligand>
    <ligandPart>
        <name>Fe</name>
        <dbReference type="ChEBI" id="CHEBI:18248"/>
    </ligandPart>
</feature>
<keyword evidence="7 9" id="KW-0503">Monooxygenase</keyword>